<dbReference type="OrthoDB" id="2514at10239"/>
<dbReference type="InterPro" id="IPR038718">
    <property type="entry name" value="SNF2-like_sf"/>
</dbReference>
<dbReference type="InterPro" id="IPR014001">
    <property type="entry name" value="Helicase_ATP-bd"/>
</dbReference>
<evidence type="ECO:0000313" key="7">
    <source>
        <dbReference type="Proteomes" id="UP000202420"/>
    </source>
</evidence>
<dbReference type="SUPFAM" id="SSF52540">
    <property type="entry name" value="P-loop containing nucleoside triphosphate hydrolases"/>
    <property type="match status" value="2"/>
</dbReference>
<dbReference type="SMART" id="SM00490">
    <property type="entry name" value="HELICc"/>
    <property type="match status" value="1"/>
</dbReference>
<keyword evidence="7" id="KW-1185">Reference proteome</keyword>
<dbReference type="RefSeq" id="YP_001427330.1">
    <property type="nucleotide sequence ID" value="NC_008724.1"/>
</dbReference>
<feature type="domain" description="Helicase ATP-binding" evidence="4">
    <location>
        <begin position="24"/>
        <end position="181"/>
    </location>
</feature>
<dbReference type="PROSITE" id="PS51192">
    <property type="entry name" value="HELICASE_ATP_BIND_1"/>
    <property type="match status" value="1"/>
</dbReference>
<dbReference type="SMART" id="SM00487">
    <property type="entry name" value="DEXDc"/>
    <property type="match status" value="1"/>
</dbReference>
<dbReference type="Pfam" id="PF00176">
    <property type="entry name" value="SNF2-rel_dom"/>
    <property type="match status" value="1"/>
</dbReference>
<evidence type="ECO:0000256" key="3">
    <source>
        <dbReference type="ARBA" id="ARBA00022840"/>
    </source>
</evidence>
<dbReference type="EMBL" id="EF101928">
    <property type="protein sequence ID" value="ABT16983.1"/>
    <property type="molecule type" value="Genomic_DNA"/>
</dbReference>
<evidence type="ECO:0000313" key="6">
    <source>
        <dbReference type="EMBL" id="ABT16983.1"/>
    </source>
</evidence>
<keyword evidence="2" id="KW-0378">Hydrolase</keyword>
<dbReference type="GO" id="GO:0005524">
    <property type="term" value="F:ATP binding"/>
    <property type="evidence" value="ECO:0007669"/>
    <property type="project" value="UniProtKB-KW"/>
</dbReference>
<keyword evidence="1" id="KW-0547">Nucleotide-binding</keyword>
<dbReference type="InterPro" id="IPR001650">
    <property type="entry name" value="Helicase_C-like"/>
</dbReference>
<dbReference type="Gene3D" id="3.40.50.10810">
    <property type="entry name" value="Tandem AAA-ATPase domain"/>
    <property type="match status" value="1"/>
</dbReference>
<accession>A7KAA9</accession>
<dbReference type="CDD" id="cd17919">
    <property type="entry name" value="DEXHc_Snf"/>
    <property type="match status" value="1"/>
</dbReference>
<dbReference type="InterPro" id="IPR049730">
    <property type="entry name" value="SNF2/RAD54-like_C"/>
</dbReference>
<dbReference type="InterPro" id="IPR050628">
    <property type="entry name" value="SNF2_RAD54_helicase_TF"/>
</dbReference>
<organism evidence="6 7">
    <name type="scientific">Chlorovirus heliozoae</name>
    <dbReference type="NCBI Taxonomy" id="322019"/>
    <lineage>
        <taxon>Viruses</taxon>
        <taxon>Varidnaviria</taxon>
        <taxon>Bamfordvirae</taxon>
        <taxon>Nucleocytoviricota</taxon>
        <taxon>Megaviricetes</taxon>
        <taxon>Algavirales</taxon>
        <taxon>Phycodnaviridae</taxon>
        <taxon>Chlorovirus</taxon>
    </lineage>
</organism>
<evidence type="ECO:0000259" key="5">
    <source>
        <dbReference type="PROSITE" id="PS51194"/>
    </source>
</evidence>
<dbReference type="GO" id="GO:0006281">
    <property type="term" value="P:DNA repair"/>
    <property type="evidence" value="ECO:0007669"/>
    <property type="project" value="TreeGrafter"/>
</dbReference>
<name>A7KAA9_9PHYC</name>
<evidence type="ECO:0000259" key="4">
    <source>
        <dbReference type="PROSITE" id="PS51192"/>
    </source>
</evidence>
<dbReference type="InterPro" id="IPR027417">
    <property type="entry name" value="P-loop_NTPase"/>
</dbReference>
<evidence type="ECO:0000256" key="1">
    <source>
        <dbReference type="ARBA" id="ARBA00022741"/>
    </source>
</evidence>
<protein>
    <submittedName>
        <fullName evidence="6">Uncharacterized protein Z849R</fullName>
    </submittedName>
</protein>
<keyword evidence="3" id="KW-0067">ATP-binding</keyword>
<dbReference type="PANTHER" id="PTHR45626">
    <property type="entry name" value="TRANSCRIPTION TERMINATION FACTOR 2-RELATED"/>
    <property type="match status" value="1"/>
</dbReference>
<sequence>MMRLLSSVSLMPHQLDALRWMEARESDRAAPGGILALDMGLGKTLLTIAAVVANPVKTLIIVPTSIVPQWVSEFEKFTGVTPFVADATMSNQGLITKETLAPHGVVISPNSAFANMRNPLFLDCVFDRVVVDEAHLIRNPKTNMFKNISAIESGIKWCLTGTPIIKNEKNFEVLLQFLGIIGIPTRIARKKFIYRQVKEDVVKMPPLVVEELRSEFRTEAEQKAYTDTLDDGRAVFAAYGAYGDSQARMEVLKIILRLRQCTGNINMVPYYDDPDTFYEGESTKLKMMEEDILNSPMQKTIIFTHFHKEMDYIAAMLKSHGFASVRLDGRVSAKGRISSVESFNNDPECNFLLVQIDAGGVGLNLQVAKRIYITSVHWNGTAEIQAIARSYRIGQDSQVTVKRLIINDTVDDAIVGIQQQKLECAAELLEDHRIKSTLSKKSSSEFKRLTEMIFKK</sequence>
<proteinExistence type="predicted"/>
<dbReference type="GO" id="GO:0008094">
    <property type="term" value="F:ATP-dependent activity, acting on DNA"/>
    <property type="evidence" value="ECO:0007669"/>
    <property type="project" value="TreeGrafter"/>
</dbReference>
<evidence type="ECO:0000256" key="2">
    <source>
        <dbReference type="ARBA" id="ARBA00022801"/>
    </source>
</evidence>
<dbReference type="GO" id="GO:0016787">
    <property type="term" value="F:hydrolase activity"/>
    <property type="evidence" value="ECO:0007669"/>
    <property type="project" value="UniProtKB-KW"/>
</dbReference>
<dbReference type="Gene3D" id="3.40.50.300">
    <property type="entry name" value="P-loop containing nucleotide triphosphate hydrolases"/>
    <property type="match status" value="1"/>
</dbReference>
<dbReference type="PROSITE" id="PS51194">
    <property type="entry name" value="HELICASE_CTER"/>
    <property type="match status" value="1"/>
</dbReference>
<dbReference type="Pfam" id="PF00271">
    <property type="entry name" value="Helicase_C"/>
    <property type="match status" value="1"/>
</dbReference>
<reference evidence="6 7" key="1">
    <citation type="submission" date="2006-09" db="EMBL/GenBank/DDBJ databases">
        <title>Sequence and annotation of the 288-kb ATCV-1 virus that infects an endosymbiotic Chlorella strain of the heliozoon Acanthocystis turfacea.</title>
        <authorList>
            <person name="Fitzgerald L.A."/>
            <person name="Graves M.V."/>
            <person name="Li X."/>
            <person name="Pfitzner A.J.P."/>
            <person name="Hartigan J."/>
            <person name="Van Etten J.L."/>
        </authorList>
    </citation>
    <scope>NUCLEOTIDE SEQUENCE [LARGE SCALE GENOMIC DNA]</scope>
    <source>
        <strain evidence="6 7">ATCV-1</strain>
    </source>
</reference>
<dbReference type="KEGG" id="vg:5470476"/>
<dbReference type="Proteomes" id="UP000202420">
    <property type="component" value="Segment"/>
</dbReference>
<dbReference type="InterPro" id="IPR000330">
    <property type="entry name" value="SNF2_N"/>
</dbReference>
<dbReference type="GeneID" id="5470476"/>
<gene>
    <name evidence="6" type="primary">Z849R</name>
    <name evidence="6" type="ORF">ATCV1_Z849R</name>
</gene>
<dbReference type="CDD" id="cd18793">
    <property type="entry name" value="SF2_C_SNF"/>
    <property type="match status" value="1"/>
</dbReference>
<feature type="domain" description="Helicase C-terminal" evidence="5">
    <location>
        <begin position="287"/>
        <end position="444"/>
    </location>
</feature>